<keyword evidence="4 6" id="KW-1133">Transmembrane helix</keyword>
<evidence type="ECO:0000313" key="7">
    <source>
        <dbReference type="Proteomes" id="UP000492821"/>
    </source>
</evidence>
<dbReference type="SUPFAM" id="SSF81321">
    <property type="entry name" value="Family A G protein-coupled receptor-like"/>
    <property type="match status" value="1"/>
</dbReference>
<name>A0A7E4UY13_PANRE</name>
<evidence type="ECO:0000256" key="5">
    <source>
        <dbReference type="ARBA" id="ARBA00023136"/>
    </source>
</evidence>
<comment type="subcellular location">
    <subcellularLocation>
        <location evidence="1">Membrane</location>
        <topology evidence="1">Multi-pass membrane protein</topology>
    </subcellularLocation>
</comment>
<keyword evidence="7" id="KW-1185">Reference proteome</keyword>
<reference evidence="8" key="2">
    <citation type="submission" date="2020-10" db="UniProtKB">
        <authorList>
            <consortium name="WormBaseParasite"/>
        </authorList>
    </citation>
    <scope>IDENTIFICATION</scope>
</reference>
<accession>A0A7E4UY13</accession>
<evidence type="ECO:0000256" key="2">
    <source>
        <dbReference type="ARBA" id="ARBA00009166"/>
    </source>
</evidence>
<keyword evidence="5 6" id="KW-0472">Membrane</keyword>
<dbReference type="PANTHER" id="PTHR22945:SF40">
    <property type="entry name" value="SERPENTINE RECEPTOR, CLASS D (DELTA)-RELATED"/>
    <property type="match status" value="1"/>
</dbReference>
<comment type="similarity">
    <text evidence="2">Belongs to the nematode receptor-like protein srd family.</text>
</comment>
<reference evidence="7" key="1">
    <citation type="journal article" date="2013" name="Genetics">
        <title>The draft genome and transcriptome of Panagrellus redivivus are shaped by the harsh demands of a free-living lifestyle.</title>
        <authorList>
            <person name="Srinivasan J."/>
            <person name="Dillman A.R."/>
            <person name="Macchietto M.G."/>
            <person name="Heikkinen L."/>
            <person name="Lakso M."/>
            <person name="Fracchia K.M."/>
            <person name="Antoshechkin I."/>
            <person name="Mortazavi A."/>
            <person name="Wong G."/>
            <person name="Sternberg P.W."/>
        </authorList>
    </citation>
    <scope>NUCLEOTIDE SEQUENCE [LARGE SCALE GENOMIC DNA]</scope>
    <source>
        <strain evidence="7">MT8872</strain>
    </source>
</reference>
<feature type="transmembrane region" description="Helical" evidence="6">
    <location>
        <begin position="281"/>
        <end position="305"/>
    </location>
</feature>
<feature type="transmembrane region" description="Helical" evidence="6">
    <location>
        <begin position="248"/>
        <end position="269"/>
    </location>
</feature>
<dbReference type="InterPro" id="IPR050920">
    <property type="entry name" value="Nematode_rcpt-like_delta"/>
</dbReference>
<evidence type="ECO:0000256" key="4">
    <source>
        <dbReference type="ARBA" id="ARBA00022989"/>
    </source>
</evidence>
<protein>
    <submittedName>
        <fullName evidence="8">G_PROTEIN_RECEP_F1_2 domain-containing protein</fullName>
    </submittedName>
</protein>
<dbReference type="Pfam" id="PF10317">
    <property type="entry name" value="7TM_GPCR_Srd"/>
    <property type="match status" value="1"/>
</dbReference>
<feature type="transmembrane region" description="Helical" evidence="6">
    <location>
        <begin position="25"/>
        <end position="45"/>
    </location>
</feature>
<evidence type="ECO:0000256" key="6">
    <source>
        <dbReference type="SAM" id="Phobius"/>
    </source>
</evidence>
<dbReference type="GO" id="GO:0016020">
    <property type="term" value="C:membrane"/>
    <property type="evidence" value="ECO:0007669"/>
    <property type="project" value="UniProtKB-SubCell"/>
</dbReference>
<keyword evidence="3 6" id="KW-0812">Transmembrane</keyword>
<dbReference type="InterPro" id="IPR019421">
    <property type="entry name" value="7TM_GPCR_serpentine_rcpt_Srd"/>
</dbReference>
<sequence length="356" mass="40570">MVLHAHTTMADMSTLLYFRHAKRHLALYAGPIGVALNLLLMWLVVKKSTPTMKSFKKVLLLTCLTDLTFSAMNIVFVLTLTVAGDTYFCIIEGVFGHLPPWLTFVGYDAFLYFVYASVSNNTVVVFYRYLVVCRSKTLNACLFMCCMGIGWSLILSYIFAINYQFMTESADPDIHSKLTAAGYPSNGSFHNYVSCRVNKLLGFSTYAAVPFTTIAYLAVIVMSFAVQRKFKRLSSLLNTEERRFHNEITMILWVEAVTPFITVCLPIYYDISKLIISNMPFNWFAEFIWLLTLIGPSFTAIFKLISIRAYRDYISKSIYGLFFKRKTTMNVVQISSSQHAQRSSVPKRRSNNVTVN</sequence>
<dbReference type="Gene3D" id="1.20.1070.10">
    <property type="entry name" value="Rhodopsin 7-helix transmembrane proteins"/>
    <property type="match status" value="1"/>
</dbReference>
<evidence type="ECO:0000256" key="3">
    <source>
        <dbReference type="ARBA" id="ARBA00022692"/>
    </source>
</evidence>
<organism evidence="7 8">
    <name type="scientific">Panagrellus redivivus</name>
    <name type="common">Microworm</name>
    <dbReference type="NCBI Taxonomy" id="6233"/>
    <lineage>
        <taxon>Eukaryota</taxon>
        <taxon>Metazoa</taxon>
        <taxon>Ecdysozoa</taxon>
        <taxon>Nematoda</taxon>
        <taxon>Chromadorea</taxon>
        <taxon>Rhabditida</taxon>
        <taxon>Tylenchina</taxon>
        <taxon>Panagrolaimomorpha</taxon>
        <taxon>Panagrolaimoidea</taxon>
        <taxon>Panagrolaimidae</taxon>
        <taxon>Panagrellus</taxon>
    </lineage>
</organism>
<dbReference type="AlphaFoldDB" id="A0A7E4UY13"/>
<feature type="transmembrane region" description="Helical" evidence="6">
    <location>
        <begin position="206"/>
        <end position="227"/>
    </location>
</feature>
<dbReference type="PANTHER" id="PTHR22945">
    <property type="entry name" value="SERPENTINE RECEPTOR, CLASS D DELTA"/>
    <property type="match status" value="1"/>
</dbReference>
<feature type="transmembrane region" description="Helical" evidence="6">
    <location>
        <begin position="57"/>
        <end position="78"/>
    </location>
</feature>
<dbReference type="WBParaSite" id="Pan_g14195.t1">
    <property type="protein sequence ID" value="Pan_g14195.t1"/>
    <property type="gene ID" value="Pan_g14195"/>
</dbReference>
<feature type="transmembrane region" description="Helical" evidence="6">
    <location>
        <begin position="142"/>
        <end position="163"/>
    </location>
</feature>
<feature type="transmembrane region" description="Helical" evidence="6">
    <location>
        <begin position="109"/>
        <end position="130"/>
    </location>
</feature>
<evidence type="ECO:0000313" key="8">
    <source>
        <dbReference type="WBParaSite" id="Pan_g14195.t1"/>
    </source>
</evidence>
<proteinExistence type="inferred from homology"/>
<dbReference type="Proteomes" id="UP000492821">
    <property type="component" value="Unassembled WGS sequence"/>
</dbReference>
<evidence type="ECO:0000256" key="1">
    <source>
        <dbReference type="ARBA" id="ARBA00004141"/>
    </source>
</evidence>